<protein>
    <submittedName>
        <fullName evidence="1">Uncharacterized protein</fullName>
    </submittedName>
</protein>
<organism evidence="1 2">
    <name type="scientific">Eretmocerus hayati</name>
    <dbReference type="NCBI Taxonomy" id="131215"/>
    <lineage>
        <taxon>Eukaryota</taxon>
        <taxon>Metazoa</taxon>
        <taxon>Ecdysozoa</taxon>
        <taxon>Arthropoda</taxon>
        <taxon>Hexapoda</taxon>
        <taxon>Insecta</taxon>
        <taxon>Pterygota</taxon>
        <taxon>Neoptera</taxon>
        <taxon>Endopterygota</taxon>
        <taxon>Hymenoptera</taxon>
        <taxon>Apocrita</taxon>
        <taxon>Proctotrupomorpha</taxon>
        <taxon>Chalcidoidea</taxon>
        <taxon>Aphelinidae</taxon>
        <taxon>Aphelininae</taxon>
        <taxon>Eretmocerus</taxon>
    </lineage>
</organism>
<proteinExistence type="predicted"/>
<dbReference type="Proteomes" id="UP001239111">
    <property type="component" value="Chromosome 4"/>
</dbReference>
<comment type="caution">
    <text evidence="1">The sequence shown here is derived from an EMBL/GenBank/DDBJ whole genome shotgun (WGS) entry which is preliminary data.</text>
</comment>
<evidence type="ECO:0000313" key="1">
    <source>
        <dbReference type="EMBL" id="KAJ8666319.1"/>
    </source>
</evidence>
<gene>
    <name evidence="1" type="ORF">QAD02_007981</name>
</gene>
<keyword evidence="2" id="KW-1185">Reference proteome</keyword>
<name>A0ACC2N7L7_9HYME</name>
<evidence type="ECO:0000313" key="2">
    <source>
        <dbReference type="Proteomes" id="UP001239111"/>
    </source>
</evidence>
<sequence length="181" mass="20347">MLTKIEVQSNLLEYLPEGIGQLSNLEYLDVSDNCLEHLPLSFGNLMNLDFLNLKNKHSLTDEIQELSQGCKSRKDFNKCAEEVVAYYKQKLQLKAMAENVQPPEDNDDLTPRSDKSLALLSKILDELVDIKQENKEFRAALIKILTNIFGILSDKGDTAGEIAHTTNGSVQILNEEPIRGK</sequence>
<reference evidence="1" key="1">
    <citation type="submission" date="2023-04" db="EMBL/GenBank/DDBJ databases">
        <title>A chromosome-level genome assembly of the parasitoid wasp Eretmocerus hayati.</title>
        <authorList>
            <person name="Zhong Y."/>
            <person name="Liu S."/>
            <person name="Liu Y."/>
        </authorList>
    </citation>
    <scope>NUCLEOTIDE SEQUENCE</scope>
    <source>
        <strain evidence="1">ZJU_SS_LIU_2023</strain>
    </source>
</reference>
<accession>A0ACC2N7L7</accession>
<dbReference type="EMBL" id="CM056744">
    <property type="protein sequence ID" value="KAJ8666319.1"/>
    <property type="molecule type" value="Genomic_DNA"/>
</dbReference>